<gene>
    <name evidence="5" type="ORF">QGM71_15750</name>
</gene>
<feature type="coiled-coil region" evidence="1">
    <location>
        <begin position="432"/>
        <end position="475"/>
    </location>
</feature>
<comment type="caution">
    <text evidence="5">The sequence shown here is derived from an EMBL/GenBank/DDBJ whole genome shotgun (WGS) entry which is preliminary data.</text>
</comment>
<dbReference type="RefSeq" id="WP_327608498.1">
    <property type="nucleotide sequence ID" value="NZ_JARZFX010000009.1"/>
</dbReference>
<organism evidence="5 6">
    <name type="scientific">Virgibacillus tibetensis</name>
    <dbReference type="NCBI Taxonomy" id="3042313"/>
    <lineage>
        <taxon>Bacteria</taxon>
        <taxon>Bacillati</taxon>
        <taxon>Bacillota</taxon>
        <taxon>Bacilli</taxon>
        <taxon>Bacillales</taxon>
        <taxon>Bacillaceae</taxon>
        <taxon>Virgibacillus</taxon>
    </lineage>
</organism>
<feature type="compositionally biased region" description="Basic and acidic residues" evidence="2">
    <location>
        <begin position="35"/>
        <end position="45"/>
    </location>
</feature>
<protein>
    <submittedName>
        <fullName evidence="5">VWA domain-containing protein</fullName>
    </submittedName>
</protein>
<dbReference type="SUPFAM" id="SSF53300">
    <property type="entry name" value="vWA-like"/>
    <property type="match status" value="1"/>
</dbReference>
<dbReference type="InterPro" id="IPR002035">
    <property type="entry name" value="VWF_A"/>
</dbReference>
<keyword evidence="6" id="KW-1185">Reference proteome</keyword>
<sequence>MNYKSILILLIAVFLLFSCSKNGGPVEINANQQGENEKEKVKSNENEENNEIEEKTDVEDDKDDKKGMEFLEETPAVPVDTAGFINQKPGPYASIDVRDDSIAEDVKEDVRRLEALSKDASEAKLDEYFNYMYSLVAEDFPDPQDTIKKWEFGASGNPDLPDSRYHFKENYNIEVLLDASGSMGAYIGDKTMMQIAKEAIHNFMKQVPDEANISFRVYGHVGTGSQSDKEKSCAAIEQVYGYGSYDEAEFQAELEKIEPAGWTPLADALKQAEKSLEKYDTEHNTNLIYVVSDGVETCDGDPVEVANSLSDSNAQPIINIIGFNVDNEAKAQLQKMAELSGGIFSTANDQEQLENEFNRAEEVLKAWEEWKEEALQDAEYTRVENSFDILGVTNEWSKKDDFLIVNLSTLTYIFEEEGIIDFQQVSYFESKRNKVNKLLKEARKDVKEELEDISVEKLEEMKRNIEEKYSNQSTR</sequence>
<evidence type="ECO:0000256" key="3">
    <source>
        <dbReference type="SAM" id="SignalP"/>
    </source>
</evidence>
<name>A0ABU6KI05_9BACI</name>
<keyword evidence="3" id="KW-0732">Signal</keyword>
<proteinExistence type="predicted"/>
<accession>A0ABU6KI05</accession>
<dbReference type="PROSITE" id="PS50234">
    <property type="entry name" value="VWFA"/>
    <property type="match status" value="1"/>
</dbReference>
<feature type="region of interest" description="Disordered" evidence="2">
    <location>
        <begin position="28"/>
        <end position="64"/>
    </location>
</feature>
<evidence type="ECO:0000313" key="6">
    <source>
        <dbReference type="Proteomes" id="UP001335737"/>
    </source>
</evidence>
<evidence type="ECO:0000313" key="5">
    <source>
        <dbReference type="EMBL" id="MEC5424941.1"/>
    </source>
</evidence>
<evidence type="ECO:0000256" key="1">
    <source>
        <dbReference type="SAM" id="Coils"/>
    </source>
</evidence>
<dbReference type="EMBL" id="JARZFX010000009">
    <property type="protein sequence ID" value="MEC5424941.1"/>
    <property type="molecule type" value="Genomic_DNA"/>
</dbReference>
<keyword evidence="1" id="KW-0175">Coiled coil</keyword>
<evidence type="ECO:0000259" key="4">
    <source>
        <dbReference type="PROSITE" id="PS50234"/>
    </source>
</evidence>
<dbReference type="Pfam" id="PF00092">
    <property type="entry name" value="VWA"/>
    <property type="match status" value="1"/>
</dbReference>
<feature type="chain" id="PRO_5045216780" evidence="3">
    <location>
        <begin position="24"/>
        <end position="475"/>
    </location>
</feature>
<feature type="compositionally biased region" description="Acidic residues" evidence="2">
    <location>
        <begin position="46"/>
        <end position="62"/>
    </location>
</feature>
<feature type="domain" description="VWFA" evidence="4">
    <location>
        <begin position="172"/>
        <end position="363"/>
    </location>
</feature>
<dbReference type="PROSITE" id="PS51257">
    <property type="entry name" value="PROKAR_LIPOPROTEIN"/>
    <property type="match status" value="1"/>
</dbReference>
<dbReference type="SMART" id="SM00327">
    <property type="entry name" value="VWA"/>
    <property type="match status" value="1"/>
</dbReference>
<reference evidence="5 6" key="1">
    <citation type="journal article" date="2024" name="Int. J. Syst. Evol. Microbiol.">
        <title>Virgibacillus tibetensis sp. nov., isolated from salt lake on the Tibetan Plateau of China.</title>
        <authorList>
            <person name="Phurbu D."/>
            <person name="Liu Z.-X."/>
            <person name="Wang R."/>
            <person name="Zheng Y.-Y."/>
            <person name="Liu H.-C."/>
            <person name="Zhou Y.-G."/>
            <person name="Yu Y.-J."/>
            <person name="Li A.-H."/>
        </authorList>
    </citation>
    <scope>NUCLEOTIDE SEQUENCE [LARGE SCALE GENOMIC DNA]</scope>
    <source>
        <strain evidence="5 6">C22-A2</strain>
    </source>
</reference>
<dbReference type="Gene3D" id="3.40.50.410">
    <property type="entry name" value="von Willebrand factor, type A domain"/>
    <property type="match status" value="1"/>
</dbReference>
<feature type="signal peptide" evidence="3">
    <location>
        <begin position="1"/>
        <end position="23"/>
    </location>
</feature>
<dbReference type="Proteomes" id="UP001335737">
    <property type="component" value="Unassembled WGS sequence"/>
</dbReference>
<dbReference type="InterPro" id="IPR036465">
    <property type="entry name" value="vWFA_dom_sf"/>
</dbReference>
<evidence type="ECO:0000256" key="2">
    <source>
        <dbReference type="SAM" id="MobiDB-lite"/>
    </source>
</evidence>